<evidence type="ECO:0000313" key="1">
    <source>
        <dbReference type="EMBL" id="APE33177.1"/>
    </source>
</evidence>
<dbReference type="KEGG" id="nsl:BOX37_03465"/>
<evidence type="ECO:0000313" key="2">
    <source>
        <dbReference type="Proteomes" id="UP000183810"/>
    </source>
</evidence>
<organism evidence="1 2">
    <name type="scientific">Nocardia mangyaensis</name>
    <dbReference type="NCBI Taxonomy" id="2213200"/>
    <lineage>
        <taxon>Bacteria</taxon>
        <taxon>Bacillati</taxon>
        <taxon>Actinomycetota</taxon>
        <taxon>Actinomycetes</taxon>
        <taxon>Mycobacteriales</taxon>
        <taxon>Nocardiaceae</taxon>
        <taxon>Nocardia</taxon>
    </lineage>
</organism>
<dbReference type="EMBL" id="CP018082">
    <property type="protein sequence ID" value="APE33177.1"/>
    <property type="molecule type" value="Genomic_DNA"/>
</dbReference>
<dbReference type="Proteomes" id="UP000183810">
    <property type="component" value="Chromosome"/>
</dbReference>
<dbReference type="AlphaFoldDB" id="A0A1J0VMC2"/>
<keyword evidence="2" id="KW-1185">Reference proteome</keyword>
<gene>
    <name evidence="1" type="ORF">BOX37_03465</name>
</gene>
<accession>A0A1J0VMC2</accession>
<protein>
    <submittedName>
        <fullName evidence="1">Uncharacterized protein</fullName>
    </submittedName>
</protein>
<name>A0A1J0VMC2_9NOCA</name>
<proteinExistence type="predicted"/>
<reference evidence="1" key="1">
    <citation type="submission" date="2016-11" db="EMBL/GenBank/DDBJ databases">
        <authorList>
            <person name="Jaros S."/>
            <person name="Januszkiewicz K."/>
            <person name="Wedrychowicz H."/>
        </authorList>
    </citation>
    <scope>NUCLEOTIDE SEQUENCE [LARGE SCALE GENOMIC DNA]</scope>
    <source>
        <strain evidence="1">Y48</strain>
    </source>
</reference>
<sequence length="395" mass="44368">MTFQAVAVVRCIEEAMALCMLQINMIAAAVAHAYSRPDLAQFIFAAPKRFSCKSEDEVEDPHPLTAFGHKHHPTPRGPVTPPMPALAPLLPLQGLKPESTRVLQYLTDLYRMAMLEKKRPAGRLYRDDEIVTFIFASHRLGSALTAQTSLADEQRLLGSDFDIDGLHHRGTQITLVTEFAAMCARWSFGNAKLMNACAMVSTSLRTAFWLWLEDDDRAMALLRCTLEQIARVKVWHTKPSKAERLETNPATTPRDWIVEAGWRRLAALNRAFGEFAHAHTNPRWDGARLLLVELQIDPDSDTASRTGRRAALKLMATLVARTCVELIEAEYSATIGSTARRLFAEHMGFDMTPGDRSLDTILDHIWQYRSHPLVQTPYPITTIEQKKSQTPGDPR</sequence>